<keyword evidence="3" id="KW-1185">Reference proteome</keyword>
<dbReference type="Proteomes" id="UP001152320">
    <property type="component" value="Chromosome 1"/>
</dbReference>
<reference evidence="2" key="1">
    <citation type="submission" date="2021-10" db="EMBL/GenBank/DDBJ databases">
        <title>Tropical sea cucumber genome reveals ecological adaptation and Cuvierian tubules defense mechanism.</title>
        <authorList>
            <person name="Chen T."/>
        </authorList>
    </citation>
    <scope>NUCLEOTIDE SEQUENCE</scope>
    <source>
        <strain evidence="2">Nanhai2018</strain>
        <tissue evidence="2">Muscle</tissue>
    </source>
</reference>
<sequence length="72" mass="7891">MSVCSRHGKLNLPPQTSPSKGYFSQQPVKATITPRWEGGDRKLATSTVTSQKIEQVGIGDWYASTLNRLVGE</sequence>
<comment type="caution">
    <text evidence="2">The sequence shown here is derived from an EMBL/GenBank/DDBJ whole genome shotgun (WGS) entry which is preliminary data.</text>
</comment>
<name>A0A9Q1CQ63_HOLLE</name>
<accession>A0A9Q1CQ63</accession>
<evidence type="ECO:0000256" key="1">
    <source>
        <dbReference type="SAM" id="MobiDB-lite"/>
    </source>
</evidence>
<feature type="compositionally biased region" description="Polar residues" evidence="1">
    <location>
        <begin position="13"/>
        <end position="25"/>
    </location>
</feature>
<dbReference type="EMBL" id="JAIZAY010000001">
    <property type="protein sequence ID" value="KAJ8049041.1"/>
    <property type="molecule type" value="Genomic_DNA"/>
</dbReference>
<evidence type="ECO:0000313" key="3">
    <source>
        <dbReference type="Proteomes" id="UP001152320"/>
    </source>
</evidence>
<feature type="region of interest" description="Disordered" evidence="1">
    <location>
        <begin position="1"/>
        <end position="25"/>
    </location>
</feature>
<protein>
    <submittedName>
        <fullName evidence="2">Uncharacterized protein</fullName>
    </submittedName>
</protein>
<dbReference type="AlphaFoldDB" id="A0A9Q1CQ63"/>
<proteinExistence type="predicted"/>
<organism evidence="2 3">
    <name type="scientific">Holothuria leucospilota</name>
    <name type="common">Black long sea cucumber</name>
    <name type="synonym">Mertensiothuria leucospilota</name>
    <dbReference type="NCBI Taxonomy" id="206669"/>
    <lineage>
        <taxon>Eukaryota</taxon>
        <taxon>Metazoa</taxon>
        <taxon>Echinodermata</taxon>
        <taxon>Eleutherozoa</taxon>
        <taxon>Echinozoa</taxon>
        <taxon>Holothuroidea</taxon>
        <taxon>Aspidochirotacea</taxon>
        <taxon>Aspidochirotida</taxon>
        <taxon>Holothuriidae</taxon>
        <taxon>Holothuria</taxon>
    </lineage>
</organism>
<evidence type="ECO:0000313" key="2">
    <source>
        <dbReference type="EMBL" id="KAJ8049041.1"/>
    </source>
</evidence>
<gene>
    <name evidence="2" type="ORF">HOLleu_01592</name>
</gene>